<evidence type="ECO:0000259" key="6">
    <source>
        <dbReference type="Pfam" id="PF14905"/>
    </source>
</evidence>
<gene>
    <name evidence="7" type="ORF">FRZ54_23380</name>
</gene>
<feature type="region of interest" description="Disordered" evidence="4">
    <location>
        <begin position="819"/>
        <end position="841"/>
    </location>
</feature>
<dbReference type="OrthoDB" id="606851at2"/>
<feature type="signal peptide" evidence="5">
    <location>
        <begin position="1"/>
        <end position="33"/>
    </location>
</feature>
<dbReference type="Gene3D" id="2.40.170.20">
    <property type="entry name" value="TonB-dependent receptor, beta-barrel domain"/>
    <property type="match status" value="1"/>
</dbReference>
<reference evidence="7 8" key="1">
    <citation type="journal article" date="2017" name="Curr. Microbiol.">
        <title>Mucilaginibacter ginsenosidivorans sp. nov., Isolated from Soil of Ginseng Field.</title>
        <authorList>
            <person name="Kim M.M."/>
            <person name="Siddiqi M.Z."/>
            <person name="Im W.T."/>
        </authorList>
    </citation>
    <scope>NUCLEOTIDE SEQUENCE [LARGE SCALE GENOMIC DNA]</scope>
    <source>
        <strain evidence="7 8">Gsoil 3017</strain>
    </source>
</reference>
<dbReference type="Pfam" id="PF13715">
    <property type="entry name" value="CarbopepD_reg_2"/>
    <property type="match status" value="1"/>
</dbReference>
<sequence>MLPNVISRKPACMKISLLALLFCFVASLAFSQAAQPTVTIKGNVLDSAASKPLGFVTVALQNAKTHAGIRSGLTREDGSFSLSANPAQPLEVAFVFVGYKTKIVPVTGAGLNIDIGKVMLSASSSQLQEVSVTAAKPLMKQEVDRITYDIQADPDSKQQSVLDMMRKVPLLSVDANDNIRLKGSGSYKILINGRESALMAKNPSDILKSMPAVNIQKIEVITTPPAKYDAEGLAGIINIITKRRVDQGYNVGIFTRFNSVYGAGYNVNGTFKQGKFGMAFFGGFGRSFNSTGGSQPTALGSTENIFATQTTISQSGTTFQNGNFHYGGTELSYEVDTLNLVTASVNFFGEDLNLHNLQLSNTDSLDVLKQTYYLQSTGHTHTLGFDGAINYQMGFKKSKDRLLTFSYKYSYAPNRQFNDNMFSDRFNYPAGLFPDYQQYNNAGNRDHTIQVDYAGPFIKRVEIEAGAKMILRNNYSNFHVDDRDTASQQYLTNNALTNDFNYHQDIYSLYNSYQVKLDKWTGKAGLRLERTAISADFISARVTTAPSYSNLIPSVSVQRSFKSSSVNLGFTQRIQRPGIFQLNPFVDSSNPAFISTGNPGLKPELDNTFDLTYSNFSKGSINIDLSYAFSNNSIQNVSSLHIEDVNNRTDTVTYTTFENLGTNKTLGLNINTNLSIGKNFTLNLNGQLNHIWLSGTFAGSQYKNNGFTGSGFGSMRYKFGASGFAFSFNAGYFSGNVNLQGRTADFIFNQYLVTKDFFNKKLTVGLAANNPYSKFYNLKNTTRTNDFYQETNTQVYNRSFALRFNYRFGKLKGDIKRNQHGIENDDTKGKDNGNKGGGNQK</sequence>
<proteinExistence type="predicted"/>
<evidence type="ECO:0000313" key="7">
    <source>
        <dbReference type="EMBL" id="QEC65389.1"/>
    </source>
</evidence>
<dbReference type="Pfam" id="PF14905">
    <property type="entry name" value="OMP_b-brl_3"/>
    <property type="match status" value="1"/>
</dbReference>
<dbReference type="Gene3D" id="2.170.130.10">
    <property type="entry name" value="TonB-dependent receptor, plug domain"/>
    <property type="match status" value="1"/>
</dbReference>
<dbReference type="Proteomes" id="UP000321479">
    <property type="component" value="Chromosome"/>
</dbReference>
<keyword evidence="5" id="KW-0732">Signal</keyword>
<keyword evidence="8" id="KW-1185">Reference proteome</keyword>
<evidence type="ECO:0000256" key="2">
    <source>
        <dbReference type="ARBA" id="ARBA00023136"/>
    </source>
</evidence>
<dbReference type="InterPro" id="IPR008969">
    <property type="entry name" value="CarboxyPept-like_regulatory"/>
</dbReference>
<keyword evidence="2" id="KW-0472">Membrane</keyword>
<accession>A0A5B8V2K7</accession>
<feature type="compositionally biased region" description="Basic and acidic residues" evidence="4">
    <location>
        <begin position="819"/>
        <end position="833"/>
    </location>
</feature>
<dbReference type="InterPro" id="IPR037066">
    <property type="entry name" value="Plug_dom_sf"/>
</dbReference>
<dbReference type="AlphaFoldDB" id="A0A5B8V2K7"/>
<keyword evidence="7" id="KW-0675">Receptor</keyword>
<evidence type="ECO:0000313" key="8">
    <source>
        <dbReference type="Proteomes" id="UP000321479"/>
    </source>
</evidence>
<dbReference type="InterPro" id="IPR036942">
    <property type="entry name" value="Beta-barrel_TonB_sf"/>
</dbReference>
<dbReference type="PANTHER" id="PTHR40980:SF4">
    <property type="entry name" value="TONB-DEPENDENT RECEPTOR-LIKE BETA-BARREL DOMAIN-CONTAINING PROTEIN"/>
    <property type="match status" value="1"/>
</dbReference>
<evidence type="ECO:0000256" key="3">
    <source>
        <dbReference type="ARBA" id="ARBA00023237"/>
    </source>
</evidence>
<dbReference type="SUPFAM" id="SSF49464">
    <property type="entry name" value="Carboxypeptidase regulatory domain-like"/>
    <property type="match status" value="1"/>
</dbReference>
<protein>
    <submittedName>
        <fullName evidence="7">TonB-dependent receptor</fullName>
    </submittedName>
</protein>
<feature type="chain" id="PRO_5023013249" evidence="5">
    <location>
        <begin position="34"/>
        <end position="841"/>
    </location>
</feature>
<dbReference type="KEGG" id="mgin:FRZ54_23380"/>
<dbReference type="SUPFAM" id="SSF56935">
    <property type="entry name" value="Porins"/>
    <property type="match status" value="1"/>
</dbReference>
<dbReference type="EMBL" id="CP042436">
    <property type="protein sequence ID" value="QEC65389.1"/>
    <property type="molecule type" value="Genomic_DNA"/>
</dbReference>
<evidence type="ECO:0000256" key="1">
    <source>
        <dbReference type="ARBA" id="ARBA00004442"/>
    </source>
</evidence>
<evidence type="ECO:0000256" key="4">
    <source>
        <dbReference type="SAM" id="MobiDB-lite"/>
    </source>
</evidence>
<comment type="subcellular location">
    <subcellularLocation>
        <location evidence="1">Cell outer membrane</location>
    </subcellularLocation>
</comment>
<evidence type="ECO:0000256" key="5">
    <source>
        <dbReference type="SAM" id="SignalP"/>
    </source>
</evidence>
<feature type="domain" description="Outer membrane protein beta-barrel" evidence="6">
    <location>
        <begin position="397"/>
        <end position="806"/>
    </location>
</feature>
<dbReference type="InterPro" id="IPR041700">
    <property type="entry name" value="OMP_b-brl_3"/>
</dbReference>
<dbReference type="PANTHER" id="PTHR40980">
    <property type="entry name" value="PLUG DOMAIN-CONTAINING PROTEIN"/>
    <property type="match status" value="1"/>
</dbReference>
<name>A0A5B8V2K7_9SPHI</name>
<dbReference type="GO" id="GO:0009279">
    <property type="term" value="C:cell outer membrane"/>
    <property type="evidence" value="ECO:0007669"/>
    <property type="project" value="UniProtKB-SubCell"/>
</dbReference>
<organism evidence="7 8">
    <name type="scientific">Mucilaginibacter ginsenosidivorans</name>
    <dbReference type="NCBI Taxonomy" id="398053"/>
    <lineage>
        <taxon>Bacteria</taxon>
        <taxon>Pseudomonadati</taxon>
        <taxon>Bacteroidota</taxon>
        <taxon>Sphingobacteriia</taxon>
        <taxon>Sphingobacteriales</taxon>
        <taxon>Sphingobacteriaceae</taxon>
        <taxon>Mucilaginibacter</taxon>
    </lineage>
</organism>
<keyword evidence="3" id="KW-0998">Cell outer membrane</keyword>